<organism evidence="2 3">
    <name type="scientific">Phytophthora nicotianae (strain INRA-310)</name>
    <name type="common">Phytophthora parasitica</name>
    <dbReference type="NCBI Taxonomy" id="761204"/>
    <lineage>
        <taxon>Eukaryota</taxon>
        <taxon>Sar</taxon>
        <taxon>Stramenopiles</taxon>
        <taxon>Oomycota</taxon>
        <taxon>Peronosporomycetes</taxon>
        <taxon>Peronosporales</taxon>
        <taxon>Peronosporaceae</taxon>
        <taxon>Phytophthora</taxon>
    </lineage>
</organism>
<dbReference type="Proteomes" id="UP000018817">
    <property type="component" value="Unassembled WGS sequence"/>
</dbReference>
<dbReference type="RefSeq" id="XP_008911446.1">
    <property type="nucleotide sequence ID" value="XM_008913198.1"/>
</dbReference>
<proteinExistence type="predicted"/>
<feature type="region of interest" description="Disordered" evidence="1">
    <location>
        <begin position="75"/>
        <end position="121"/>
    </location>
</feature>
<evidence type="ECO:0000313" key="3">
    <source>
        <dbReference type="Proteomes" id="UP000018817"/>
    </source>
</evidence>
<evidence type="ECO:0000313" key="2">
    <source>
        <dbReference type="EMBL" id="ETN03330.1"/>
    </source>
</evidence>
<gene>
    <name evidence="2" type="ORF">PPTG_16359</name>
</gene>
<dbReference type="VEuPathDB" id="FungiDB:PPTG_16359"/>
<dbReference type="AlphaFoldDB" id="W2PTK1"/>
<dbReference type="GeneID" id="20185451"/>
<reference evidence="2 3" key="2">
    <citation type="submission" date="2013-11" db="EMBL/GenBank/DDBJ databases">
        <title>The Genome Sequence of Phytophthora parasitica INRA-310.</title>
        <authorList>
            <consortium name="The Broad Institute Genomics Platform"/>
            <person name="Russ C."/>
            <person name="Tyler B."/>
            <person name="Panabieres F."/>
            <person name="Shan W."/>
            <person name="Tripathy S."/>
            <person name="Grunwald N."/>
            <person name="Machado M."/>
            <person name="Johnson C.S."/>
            <person name="Arredondo F."/>
            <person name="Hong C."/>
            <person name="Coffey M."/>
            <person name="Young S.K."/>
            <person name="Zeng Q."/>
            <person name="Gargeya S."/>
            <person name="Fitzgerald M."/>
            <person name="Abouelleil A."/>
            <person name="Alvarado L."/>
            <person name="Chapman S.B."/>
            <person name="Gainer-Dewar J."/>
            <person name="Goldberg J."/>
            <person name="Griggs A."/>
            <person name="Gujja S."/>
            <person name="Hansen M."/>
            <person name="Howarth C."/>
            <person name="Imamovic A."/>
            <person name="Ireland A."/>
            <person name="Larimer J."/>
            <person name="McCowan C."/>
            <person name="Murphy C."/>
            <person name="Pearson M."/>
            <person name="Poon T.W."/>
            <person name="Priest M."/>
            <person name="Roberts A."/>
            <person name="Saif S."/>
            <person name="Shea T."/>
            <person name="Sykes S."/>
            <person name="Wortman J."/>
            <person name="Nusbaum C."/>
            <person name="Birren B."/>
        </authorList>
    </citation>
    <scope>NUCLEOTIDE SEQUENCE [LARGE SCALE GENOMIC DNA]</scope>
    <source>
        <strain evidence="2 3">INRA-310</strain>
    </source>
</reference>
<dbReference type="EMBL" id="KI669612">
    <property type="protein sequence ID" value="ETN03330.1"/>
    <property type="molecule type" value="Genomic_DNA"/>
</dbReference>
<protein>
    <submittedName>
        <fullName evidence="2">Uncharacterized protein</fullName>
    </submittedName>
</protein>
<name>W2PTK1_PHYN3</name>
<reference evidence="3" key="1">
    <citation type="submission" date="2011-12" db="EMBL/GenBank/DDBJ databases">
        <authorList>
            <consortium name="The Broad Institute Genome Sequencing Platform"/>
            <person name="Russ C."/>
            <person name="Tyler B."/>
            <person name="Panabieres F."/>
            <person name="Shan W."/>
            <person name="Tripathy S."/>
            <person name="Grunwald N."/>
            <person name="Machado M."/>
            <person name="Young S.K."/>
            <person name="Zeng Q."/>
            <person name="Gargeya S."/>
            <person name="Fitzgerald M."/>
            <person name="Haas B."/>
            <person name="Abouelleil A."/>
            <person name="Alvarado L."/>
            <person name="Arachchi H.M."/>
            <person name="Berlin A."/>
            <person name="Chapman S.B."/>
            <person name="Gearin G."/>
            <person name="Goldberg J."/>
            <person name="Griggs A."/>
            <person name="Gujja S."/>
            <person name="Hansen M."/>
            <person name="Heiman D."/>
            <person name="Howarth C."/>
            <person name="Larimer J."/>
            <person name="Lui A."/>
            <person name="MacDonald P.J.P."/>
            <person name="McCowen C."/>
            <person name="Montmayeur A."/>
            <person name="Murphy C."/>
            <person name="Neiman D."/>
            <person name="Pearson M."/>
            <person name="Priest M."/>
            <person name="Roberts A."/>
            <person name="Saif S."/>
            <person name="Shea T."/>
            <person name="Sisk P."/>
            <person name="Stolte C."/>
            <person name="Sykes S."/>
            <person name="Wortman J."/>
            <person name="Nusbaum C."/>
            <person name="Birren B."/>
        </authorList>
    </citation>
    <scope>NUCLEOTIDE SEQUENCE [LARGE SCALE GENOMIC DNA]</scope>
    <source>
        <strain evidence="3">INRA-310</strain>
    </source>
</reference>
<feature type="compositionally biased region" description="Basic and acidic residues" evidence="1">
    <location>
        <begin position="98"/>
        <end position="112"/>
    </location>
</feature>
<sequence length="137" mass="14594">MCAALVGGSEIGSSICPKCAKVSKVDAAEYFAVALPVQAGELYKRDVGLLTLCPLPSNNVKHMTFANLTLGNNADEQTEDCEDPAYPGEEPPLLHGCRSLESDNDRGLKEQDPAPCEDASTTKEVAASRVVVVFEPR</sequence>
<evidence type="ECO:0000256" key="1">
    <source>
        <dbReference type="SAM" id="MobiDB-lite"/>
    </source>
</evidence>
<accession>W2PTK1</accession>